<dbReference type="OrthoDB" id="1088960at2759"/>
<dbReference type="Proteomes" id="UP000700334">
    <property type="component" value="Unassembled WGS sequence"/>
</dbReference>
<feature type="compositionally biased region" description="Basic and acidic residues" evidence="7">
    <location>
        <begin position="37"/>
        <end position="68"/>
    </location>
</feature>
<dbReference type="SMART" id="SM00220">
    <property type="entry name" value="S_TKc"/>
    <property type="match status" value="1"/>
</dbReference>
<evidence type="ECO:0000313" key="10">
    <source>
        <dbReference type="Proteomes" id="UP000700334"/>
    </source>
</evidence>
<feature type="domain" description="Protein kinase" evidence="8">
    <location>
        <begin position="1"/>
        <end position="204"/>
    </location>
</feature>
<sequence>MQCEWCLSAVEVEGKSSAQGGHAQVGASVLDTGINGRRHEDARTVRTDRAVRTDRENRQQQQQQKEEAAERELCTGLKLENLLLDRHNKPKMADFSFSVQCSNEKVITYCGSPEYTAPEVCRHHRHHGPTVDIWSLGVILYRMVTGKLPFVEGTFWKLRRCIISGSFHMPAYLPDKCKDLLRKVLVLDPERRSKVEDLMKHHGVKCRRNS</sequence>
<evidence type="ECO:0000256" key="2">
    <source>
        <dbReference type="ARBA" id="ARBA00022527"/>
    </source>
</evidence>
<dbReference type="GO" id="GO:0035556">
    <property type="term" value="P:intracellular signal transduction"/>
    <property type="evidence" value="ECO:0007669"/>
    <property type="project" value="TreeGrafter"/>
</dbReference>
<organism evidence="9 10">
    <name type="scientific">Galemys pyrenaicus</name>
    <name type="common">Iberian desman</name>
    <name type="synonym">Pyrenean desman</name>
    <dbReference type="NCBI Taxonomy" id="202257"/>
    <lineage>
        <taxon>Eukaryota</taxon>
        <taxon>Metazoa</taxon>
        <taxon>Chordata</taxon>
        <taxon>Craniata</taxon>
        <taxon>Vertebrata</taxon>
        <taxon>Euteleostomi</taxon>
        <taxon>Mammalia</taxon>
        <taxon>Eutheria</taxon>
        <taxon>Laurasiatheria</taxon>
        <taxon>Eulipotyphla</taxon>
        <taxon>Talpidae</taxon>
        <taxon>Galemys</taxon>
    </lineage>
</organism>
<evidence type="ECO:0000256" key="6">
    <source>
        <dbReference type="ARBA" id="ARBA00022840"/>
    </source>
</evidence>
<evidence type="ECO:0000313" key="9">
    <source>
        <dbReference type="EMBL" id="KAG8520642.1"/>
    </source>
</evidence>
<dbReference type="InterPro" id="IPR011009">
    <property type="entry name" value="Kinase-like_dom_sf"/>
</dbReference>
<proteinExistence type="predicted"/>
<dbReference type="InterPro" id="IPR000719">
    <property type="entry name" value="Prot_kinase_dom"/>
</dbReference>
<evidence type="ECO:0000256" key="5">
    <source>
        <dbReference type="ARBA" id="ARBA00022777"/>
    </source>
</evidence>
<dbReference type="PROSITE" id="PS50011">
    <property type="entry name" value="PROTEIN_KINASE_DOM"/>
    <property type="match status" value="1"/>
</dbReference>
<dbReference type="AlphaFoldDB" id="A0A8J6DSV5"/>
<keyword evidence="2" id="KW-0723">Serine/threonine-protein kinase</keyword>
<protein>
    <recommendedName>
        <fullName evidence="1">non-specific serine/threonine protein kinase</fullName>
        <ecNumber evidence="1">2.7.11.1</ecNumber>
    </recommendedName>
</protein>
<dbReference type="EC" id="2.7.11.1" evidence="1"/>
<dbReference type="EMBL" id="JAGFMF010011531">
    <property type="protein sequence ID" value="KAG8520642.1"/>
    <property type="molecule type" value="Genomic_DNA"/>
</dbReference>
<evidence type="ECO:0000256" key="1">
    <source>
        <dbReference type="ARBA" id="ARBA00012513"/>
    </source>
</evidence>
<dbReference type="PANTHER" id="PTHR24346">
    <property type="entry name" value="MAP/MICROTUBULE AFFINITY-REGULATING KINASE"/>
    <property type="match status" value="1"/>
</dbReference>
<keyword evidence="3" id="KW-0808">Transferase</keyword>
<feature type="region of interest" description="Disordered" evidence="7">
    <location>
        <begin position="35"/>
        <end position="68"/>
    </location>
</feature>
<keyword evidence="4" id="KW-0547">Nucleotide-binding</keyword>
<evidence type="ECO:0000256" key="3">
    <source>
        <dbReference type="ARBA" id="ARBA00022679"/>
    </source>
</evidence>
<dbReference type="SUPFAM" id="SSF56112">
    <property type="entry name" value="Protein kinase-like (PK-like)"/>
    <property type="match status" value="1"/>
</dbReference>
<keyword evidence="6" id="KW-0067">ATP-binding</keyword>
<evidence type="ECO:0000259" key="8">
    <source>
        <dbReference type="PROSITE" id="PS50011"/>
    </source>
</evidence>
<dbReference type="GO" id="GO:0005737">
    <property type="term" value="C:cytoplasm"/>
    <property type="evidence" value="ECO:0007669"/>
    <property type="project" value="TreeGrafter"/>
</dbReference>
<reference evidence="9" key="1">
    <citation type="journal article" date="2021" name="Evol. Appl.">
        <title>The genome of the Pyrenean desman and the effects of bottlenecks and inbreeding on the genomic landscape of an endangered species.</title>
        <authorList>
            <person name="Escoda L."/>
            <person name="Castresana J."/>
        </authorList>
    </citation>
    <scope>NUCLEOTIDE SEQUENCE</scope>
    <source>
        <strain evidence="9">IBE-C5619</strain>
    </source>
</reference>
<dbReference type="GO" id="GO:0004674">
    <property type="term" value="F:protein serine/threonine kinase activity"/>
    <property type="evidence" value="ECO:0007669"/>
    <property type="project" value="UniProtKB-KW"/>
</dbReference>
<comment type="caution">
    <text evidence="9">The sequence shown here is derived from an EMBL/GenBank/DDBJ whole genome shotgun (WGS) entry which is preliminary data.</text>
</comment>
<dbReference type="Gene3D" id="1.10.510.10">
    <property type="entry name" value="Transferase(Phosphotransferase) domain 1"/>
    <property type="match status" value="1"/>
</dbReference>
<keyword evidence="5 9" id="KW-0418">Kinase</keyword>
<dbReference type="Pfam" id="PF00069">
    <property type="entry name" value="Pkinase"/>
    <property type="match status" value="1"/>
</dbReference>
<dbReference type="PANTHER" id="PTHR24346:SF82">
    <property type="entry name" value="KP78A-RELATED"/>
    <property type="match status" value="1"/>
</dbReference>
<gene>
    <name evidence="9" type="ORF">J0S82_020168</name>
</gene>
<accession>A0A8J6DSV5</accession>
<name>A0A8J6DSV5_GALPY</name>
<keyword evidence="10" id="KW-1185">Reference proteome</keyword>
<evidence type="ECO:0000256" key="4">
    <source>
        <dbReference type="ARBA" id="ARBA00022741"/>
    </source>
</evidence>
<evidence type="ECO:0000256" key="7">
    <source>
        <dbReference type="SAM" id="MobiDB-lite"/>
    </source>
</evidence>
<dbReference type="GO" id="GO:0005524">
    <property type="term" value="F:ATP binding"/>
    <property type="evidence" value="ECO:0007669"/>
    <property type="project" value="UniProtKB-KW"/>
</dbReference>